<comment type="caution">
    <text evidence="1">The sequence shown here is derived from an EMBL/GenBank/DDBJ whole genome shotgun (WGS) entry which is preliminary data.</text>
</comment>
<organism evidence="1 2">
    <name type="scientific">Exocentrus adspersus</name>
    <dbReference type="NCBI Taxonomy" id="1586481"/>
    <lineage>
        <taxon>Eukaryota</taxon>
        <taxon>Metazoa</taxon>
        <taxon>Ecdysozoa</taxon>
        <taxon>Arthropoda</taxon>
        <taxon>Hexapoda</taxon>
        <taxon>Insecta</taxon>
        <taxon>Pterygota</taxon>
        <taxon>Neoptera</taxon>
        <taxon>Endopterygota</taxon>
        <taxon>Coleoptera</taxon>
        <taxon>Polyphaga</taxon>
        <taxon>Cucujiformia</taxon>
        <taxon>Chrysomeloidea</taxon>
        <taxon>Cerambycidae</taxon>
        <taxon>Lamiinae</taxon>
        <taxon>Acanthocinini</taxon>
        <taxon>Exocentrus</taxon>
    </lineage>
</organism>
<evidence type="ECO:0000313" key="1">
    <source>
        <dbReference type="EMBL" id="KAJ8916772.1"/>
    </source>
</evidence>
<dbReference type="EMBL" id="JANEYG010000039">
    <property type="protein sequence ID" value="KAJ8916772.1"/>
    <property type="molecule type" value="Genomic_DNA"/>
</dbReference>
<sequence length="104" mass="11479">MTRILQINSAGAGSLVFVNGEQVKVRPSRTPAERILWSIIPTFGLEVDSRDMLSGGYICWMCISMILNTNLPIKLPKGNLDWMSDIQDGGQDSASLLSPFFMCL</sequence>
<accession>A0AAV8VR22</accession>
<gene>
    <name evidence="1" type="ORF">NQ315_005777</name>
</gene>
<reference evidence="1 2" key="1">
    <citation type="journal article" date="2023" name="Insect Mol. Biol.">
        <title>Genome sequencing provides insights into the evolution of gene families encoding plant cell wall-degrading enzymes in longhorned beetles.</title>
        <authorList>
            <person name="Shin N.R."/>
            <person name="Okamura Y."/>
            <person name="Kirsch R."/>
            <person name="Pauchet Y."/>
        </authorList>
    </citation>
    <scope>NUCLEOTIDE SEQUENCE [LARGE SCALE GENOMIC DNA]</scope>
    <source>
        <strain evidence="1">EAD_L_NR</strain>
    </source>
</reference>
<name>A0AAV8VR22_9CUCU</name>
<keyword evidence="2" id="KW-1185">Reference proteome</keyword>
<dbReference type="Proteomes" id="UP001159042">
    <property type="component" value="Unassembled WGS sequence"/>
</dbReference>
<proteinExistence type="predicted"/>
<dbReference type="AlphaFoldDB" id="A0AAV8VR22"/>
<protein>
    <submittedName>
        <fullName evidence="1">Uncharacterized protein</fullName>
    </submittedName>
</protein>
<evidence type="ECO:0000313" key="2">
    <source>
        <dbReference type="Proteomes" id="UP001159042"/>
    </source>
</evidence>